<name>A0A8H4JVU2_9HYPO</name>
<sequence>MSDQPCAVLAEPINIPHITCTKGESTLDYYGPADASIAAEAAKYLARLTDGAEADLKSTIEVFLRATQSDCTGHGEEKRACWFTLRLTKRGNAFEVPRWHQDGPMYPSDEGREEVVRSKYAIALLGPPTLMLKPNEHVYATLRKGEAQHYWWREKDASEPSEEEIYDTEDKLREWLSNEFKDTPRVSVGHGEVVRFSWGRDDSPIHSEPDLVSDRVFMTVLYGSESELGTMCEWRNAQYGKYCVC</sequence>
<accession>A0A8H4JVU2</accession>
<keyword evidence="2" id="KW-1185">Reference proteome</keyword>
<evidence type="ECO:0000313" key="1">
    <source>
        <dbReference type="EMBL" id="KAF4437813.1"/>
    </source>
</evidence>
<comment type="caution">
    <text evidence="1">The sequence shown here is derived from an EMBL/GenBank/DDBJ whole genome shotgun (WGS) entry which is preliminary data.</text>
</comment>
<dbReference type="AlphaFoldDB" id="A0A8H4JVU2"/>
<dbReference type="EMBL" id="JAADJG010000747">
    <property type="protein sequence ID" value="KAF4437813.1"/>
    <property type="molecule type" value="Genomic_DNA"/>
</dbReference>
<reference evidence="1" key="1">
    <citation type="submission" date="2020-01" db="EMBL/GenBank/DDBJ databases">
        <title>Identification and distribution of gene clusters putatively required for synthesis of sphingolipid metabolism inhibitors in phylogenetically diverse species of the filamentous fungus Fusarium.</title>
        <authorList>
            <person name="Kim H.-S."/>
            <person name="Busman M."/>
            <person name="Brown D.W."/>
            <person name="Divon H."/>
            <person name="Uhlig S."/>
            <person name="Proctor R.H."/>
        </authorList>
    </citation>
    <scope>NUCLEOTIDE SEQUENCE</scope>
    <source>
        <strain evidence="1">NRRL 53441</strain>
    </source>
</reference>
<proteinExistence type="predicted"/>
<dbReference type="Proteomes" id="UP000605986">
    <property type="component" value="Unassembled WGS sequence"/>
</dbReference>
<protein>
    <submittedName>
        <fullName evidence="1">Uncharacterized protein</fullName>
    </submittedName>
</protein>
<evidence type="ECO:0000313" key="2">
    <source>
        <dbReference type="Proteomes" id="UP000605986"/>
    </source>
</evidence>
<dbReference type="OrthoDB" id="10261951at2759"/>
<organism evidence="1 2">
    <name type="scientific">Fusarium austroafricanum</name>
    <dbReference type="NCBI Taxonomy" id="2364996"/>
    <lineage>
        <taxon>Eukaryota</taxon>
        <taxon>Fungi</taxon>
        <taxon>Dikarya</taxon>
        <taxon>Ascomycota</taxon>
        <taxon>Pezizomycotina</taxon>
        <taxon>Sordariomycetes</taxon>
        <taxon>Hypocreomycetidae</taxon>
        <taxon>Hypocreales</taxon>
        <taxon>Nectriaceae</taxon>
        <taxon>Fusarium</taxon>
        <taxon>Fusarium concolor species complex</taxon>
    </lineage>
</organism>
<gene>
    <name evidence="1" type="ORF">F53441_12954</name>
</gene>